<dbReference type="GO" id="GO:0000256">
    <property type="term" value="P:allantoin catabolic process"/>
    <property type="evidence" value="ECO:0007669"/>
    <property type="project" value="InterPro"/>
</dbReference>
<evidence type="ECO:0000313" key="9">
    <source>
        <dbReference type="EMBL" id="TFK54159.1"/>
    </source>
</evidence>
<keyword evidence="5" id="KW-0456">Lyase</keyword>
<dbReference type="PANTHER" id="PTHR12045">
    <property type="entry name" value="ALLANTOICASE"/>
    <property type="match status" value="1"/>
</dbReference>
<feature type="compositionally biased region" description="Low complexity" evidence="7">
    <location>
        <begin position="341"/>
        <end position="359"/>
    </location>
</feature>
<evidence type="ECO:0000256" key="2">
    <source>
        <dbReference type="ARBA" id="ARBA00011738"/>
    </source>
</evidence>
<evidence type="ECO:0000256" key="7">
    <source>
        <dbReference type="SAM" id="MobiDB-lite"/>
    </source>
</evidence>
<keyword evidence="10" id="KW-1185">Reference proteome</keyword>
<dbReference type="CDD" id="cd20298">
    <property type="entry name" value="cupin_UAH"/>
    <property type="match status" value="1"/>
</dbReference>
<dbReference type="NCBIfam" id="TIGR02961">
    <property type="entry name" value="allantoicase"/>
    <property type="match status" value="1"/>
</dbReference>
<evidence type="ECO:0000256" key="3">
    <source>
        <dbReference type="ARBA" id="ARBA00022631"/>
    </source>
</evidence>
<dbReference type="GO" id="GO:0006144">
    <property type="term" value="P:purine nucleobase metabolic process"/>
    <property type="evidence" value="ECO:0007669"/>
    <property type="project" value="UniProtKB-KW"/>
</dbReference>
<keyword evidence="4" id="KW-0378">Hydrolase</keyword>
<dbReference type="InterPro" id="IPR007247">
    <property type="entry name" value="Ureidogly_lyase"/>
</dbReference>
<dbReference type="EMBL" id="ML213506">
    <property type="protein sequence ID" value="TFK54159.1"/>
    <property type="molecule type" value="Genomic_DNA"/>
</dbReference>
<evidence type="ECO:0000256" key="6">
    <source>
        <dbReference type="ARBA" id="ARBA00047684"/>
    </source>
</evidence>
<gene>
    <name evidence="9" type="ORF">OE88DRAFT_1625226</name>
</gene>
<dbReference type="Gene3D" id="2.60.120.260">
    <property type="entry name" value="Galactose-binding domain-like"/>
    <property type="match status" value="2"/>
</dbReference>
<accession>A0A5C3N8I5</accession>
<dbReference type="GO" id="GO:0050385">
    <property type="term" value="F:ureidoglycolate lyase activity"/>
    <property type="evidence" value="ECO:0007669"/>
    <property type="project" value="UniProtKB-EC"/>
</dbReference>
<dbReference type="Pfam" id="PF04115">
    <property type="entry name" value="Ureidogly_lyase"/>
    <property type="match status" value="1"/>
</dbReference>
<dbReference type="Proteomes" id="UP000305948">
    <property type="component" value="Unassembled WGS sequence"/>
</dbReference>
<evidence type="ECO:0000256" key="4">
    <source>
        <dbReference type="ARBA" id="ARBA00022801"/>
    </source>
</evidence>
<dbReference type="STRING" id="5364.A0A5C3N8I5"/>
<comment type="catalytic activity">
    <reaction evidence="6">
        <text>(S)-ureidoglycolate = urea + glyoxylate</text>
        <dbReference type="Rhea" id="RHEA:11304"/>
        <dbReference type="ChEBI" id="CHEBI:16199"/>
        <dbReference type="ChEBI" id="CHEBI:36655"/>
        <dbReference type="ChEBI" id="CHEBI:57296"/>
        <dbReference type="EC" id="4.3.2.3"/>
    </reaction>
</comment>
<dbReference type="InterPro" id="IPR005164">
    <property type="entry name" value="Allantoicase"/>
</dbReference>
<sequence>MAYDPIPLDQFSAFATAIELSSVALGGRIVSVSDEFFAEAHHLLLVEPAPSLKGQFGPKGALYSGWETRRHNPTYDWCIVKLGTAGTIFGFDVDTSHFNGNEAPKVSIDALFSTEEQEPRVDDSRWNEILPIVPLGPNSRHLFKIPETPGVNYVKLNLYPDGGIARFRVYGLVTPVFPKNPADLLDLAHVLAGGRVVFTSDQHFGVGSNLILPGRGKCKDMGDGWETKRSRQKDHKDWVIIRLGAPGYVEQVEIDTAHFKGNFPESCEIHATTSGNLVPDDPSEDAWTLVLSRTKLGPHRRHFFQLENVQGCSFTHIRVTIYPDGGIKRVRVLGRRAELPSSATSHDSTASSSTAQDDSVNATSDEVGVPSAVSHPSQMNMGPAIPAVPLTPEAFAPFGRVIMGHSDLDAVPRGVKVTAANNGTASKFHKLSLLESSYPSESGATAGISVYRCSPIAAKPGGRWEVKQLERHPYTNQAFIPMGTGSGLVNLGGAEDALQTPGKAYLVIVAQNGEDDKPDLTTMRAFIASAGQGIVYDTGIWHHPMAVLETDMDFACVETQIGNGDNADCEVIDLDGTKGYYSIQIPTF</sequence>
<evidence type="ECO:0000313" key="10">
    <source>
        <dbReference type="Proteomes" id="UP000305948"/>
    </source>
</evidence>
<dbReference type="PANTHER" id="PTHR12045:SF3">
    <property type="entry name" value="INACTIVE ALLANTOICASE-RELATED"/>
    <property type="match status" value="1"/>
</dbReference>
<dbReference type="InterPro" id="IPR008979">
    <property type="entry name" value="Galactose-bd-like_sf"/>
</dbReference>
<proteinExistence type="inferred from homology"/>
<evidence type="ECO:0000259" key="8">
    <source>
        <dbReference type="Pfam" id="PF03561"/>
    </source>
</evidence>
<dbReference type="GO" id="GO:0004037">
    <property type="term" value="F:allantoicase activity"/>
    <property type="evidence" value="ECO:0007669"/>
    <property type="project" value="InterPro"/>
</dbReference>
<dbReference type="SUPFAM" id="SSF49785">
    <property type="entry name" value="Galactose-binding domain-like"/>
    <property type="match status" value="2"/>
</dbReference>
<dbReference type="SUPFAM" id="SSF51182">
    <property type="entry name" value="RmlC-like cupins"/>
    <property type="match status" value="1"/>
</dbReference>
<dbReference type="FunFam" id="2.60.120.260:FF:000059">
    <property type="entry name" value="Probable allantoicase"/>
    <property type="match status" value="1"/>
</dbReference>
<dbReference type="InterPro" id="IPR011051">
    <property type="entry name" value="RmlC_Cupin_sf"/>
</dbReference>
<feature type="domain" description="Allantoicase" evidence="8">
    <location>
        <begin position="26"/>
        <end position="173"/>
    </location>
</feature>
<organism evidence="9 10">
    <name type="scientific">Heliocybe sulcata</name>
    <dbReference type="NCBI Taxonomy" id="5364"/>
    <lineage>
        <taxon>Eukaryota</taxon>
        <taxon>Fungi</taxon>
        <taxon>Dikarya</taxon>
        <taxon>Basidiomycota</taxon>
        <taxon>Agaricomycotina</taxon>
        <taxon>Agaricomycetes</taxon>
        <taxon>Gloeophyllales</taxon>
        <taxon>Gloeophyllaceae</taxon>
        <taxon>Heliocybe</taxon>
    </lineage>
</organism>
<keyword evidence="3" id="KW-0659">Purine metabolism</keyword>
<reference evidence="9 10" key="1">
    <citation type="journal article" date="2019" name="Nat. Ecol. Evol.">
        <title>Megaphylogeny resolves global patterns of mushroom evolution.</title>
        <authorList>
            <person name="Varga T."/>
            <person name="Krizsan K."/>
            <person name="Foldi C."/>
            <person name="Dima B."/>
            <person name="Sanchez-Garcia M."/>
            <person name="Sanchez-Ramirez S."/>
            <person name="Szollosi G.J."/>
            <person name="Szarkandi J.G."/>
            <person name="Papp V."/>
            <person name="Albert L."/>
            <person name="Andreopoulos W."/>
            <person name="Angelini C."/>
            <person name="Antonin V."/>
            <person name="Barry K.W."/>
            <person name="Bougher N.L."/>
            <person name="Buchanan P."/>
            <person name="Buyck B."/>
            <person name="Bense V."/>
            <person name="Catcheside P."/>
            <person name="Chovatia M."/>
            <person name="Cooper J."/>
            <person name="Damon W."/>
            <person name="Desjardin D."/>
            <person name="Finy P."/>
            <person name="Geml J."/>
            <person name="Haridas S."/>
            <person name="Hughes K."/>
            <person name="Justo A."/>
            <person name="Karasinski D."/>
            <person name="Kautmanova I."/>
            <person name="Kiss B."/>
            <person name="Kocsube S."/>
            <person name="Kotiranta H."/>
            <person name="LaButti K.M."/>
            <person name="Lechner B.E."/>
            <person name="Liimatainen K."/>
            <person name="Lipzen A."/>
            <person name="Lukacs Z."/>
            <person name="Mihaltcheva S."/>
            <person name="Morgado L.N."/>
            <person name="Niskanen T."/>
            <person name="Noordeloos M.E."/>
            <person name="Ohm R.A."/>
            <person name="Ortiz-Santana B."/>
            <person name="Ovrebo C."/>
            <person name="Racz N."/>
            <person name="Riley R."/>
            <person name="Savchenko A."/>
            <person name="Shiryaev A."/>
            <person name="Soop K."/>
            <person name="Spirin V."/>
            <person name="Szebenyi C."/>
            <person name="Tomsovsky M."/>
            <person name="Tulloss R.E."/>
            <person name="Uehling J."/>
            <person name="Grigoriev I.V."/>
            <person name="Vagvolgyi C."/>
            <person name="Papp T."/>
            <person name="Martin F.M."/>
            <person name="Miettinen O."/>
            <person name="Hibbett D.S."/>
            <person name="Nagy L.G."/>
        </authorList>
    </citation>
    <scope>NUCLEOTIDE SEQUENCE [LARGE SCALE GENOMIC DNA]</scope>
    <source>
        <strain evidence="9 10">OMC1185</strain>
    </source>
</reference>
<comment type="subunit">
    <text evidence="2">Homodimer.</text>
</comment>
<dbReference type="AlphaFoldDB" id="A0A5C3N8I5"/>
<dbReference type="Pfam" id="PF03561">
    <property type="entry name" value="Allantoicase"/>
    <property type="match status" value="2"/>
</dbReference>
<dbReference type="Gene3D" id="2.60.120.480">
    <property type="entry name" value="Ureidoglycolate hydrolase"/>
    <property type="match status" value="1"/>
</dbReference>
<dbReference type="InterPro" id="IPR047233">
    <property type="entry name" value="UAH_cupin"/>
</dbReference>
<dbReference type="HAMAP" id="MF_00813">
    <property type="entry name" value="Allantoicase"/>
    <property type="match status" value="1"/>
</dbReference>
<evidence type="ECO:0000256" key="1">
    <source>
        <dbReference type="ARBA" id="ARBA00009242"/>
    </source>
</evidence>
<dbReference type="GO" id="GO:0004848">
    <property type="term" value="F:ureidoglycolate hydrolase activity"/>
    <property type="evidence" value="ECO:0007669"/>
    <property type="project" value="InterPro"/>
</dbReference>
<dbReference type="OrthoDB" id="10266039at2759"/>
<dbReference type="InterPro" id="IPR015908">
    <property type="entry name" value="Allantoicase_dom"/>
</dbReference>
<feature type="region of interest" description="Disordered" evidence="7">
    <location>
        <begin position="338"/>
        <end position="378"/>
    </location>
</feature>
<evidence type="ECO:0000256" key="5">
    <source>
        <dbReference type="ARBA" id="ARBA00023239"/>
    </source>
</evidence>
<protein>
    <submittedName>
        <fullName evidence="9">Allantoicase</fullName>
    </submittedName>
</protein>
<dbReference type="InterPro" id="IPR024060">
    <property type="entry name" value="Ureidoglycolate_lyase_dom_sf"/>
</dbReference>
<comment type="similarity">
    <text evidence="1">Belongs to the allantoicase family.</text>
</comment>
<feature type="domain" description="Allantoicase" evidence="8">
    <location>
        <begin position="193"/>
        <end position="336"/>
    </location>
</feature>
<name>A0A5C3N8I5_9AGAM</name>